<dbReference type="RefSeq" id="WP_252435219.1">
    <property type="nucleotide sequence ID" value="NZ_JAGSOV010000004.1"/>
</dbReference>
<proteinExistence type="predicted"/>
<name>A0ABT0ZSF5_9PSEU</name>
<evidence type="ECO:0000256" key="1">
    <source>
        <dbReference type="SAM" id="MobiDB-lite"/>
    </source>
</evidence>
<reference evidence="2" key="1">
    <citation type="submission" date="2021-04" db="EMBL/GenBank/DDBJ databases">
        <title>Pseudonocardia sp. nov., isolated from sandy soil of mangrove forest.</title>
        <authorList>
            <person name="Zan Z."/>
            <person name="Huang R."/>
            <person name="Liu W."/>
        </authorList>
    </citation>
    <scope>NUCLEOTIDE SEQUENCE</scope>
    <source>
        <strain evidence="2">S2-4</strain>
    </source>
</reference>
<accession>A0ABT0ZSF5</accession>
<protein>
    <submittedName>
        <fullName evidence="2">Uncharacterized protein</fullName>
    </submittedName>
</protein>
<evidence type="ECO:0000313" key="3">
    <source>
        <dbReference type="Proteomes" id="UP001165283"/>
    </source>
</evidence>
<feature type="compositionally biased region" description="Gly residues" evidence="1">
    <location>
        <begin position="42"/>
        <end position="55"/>
    </location>
</feature>
<evidence type="ECO:0000313" key="2">
    <source>
        <dbReference type="EMBL" id="MCO1653630.1"/>
    </source>
</evidence>
<feature type="compositionally biased region" description="Basic and acidic residues" evidence="1">
    <location>
        <begin position="1"/>
        <end position="15"/>
    </location>
</feature>
<dbReference type="EMBL" id="JAGSOV010000004">
    <property type="protein sequence ID" value="MCO1653630.1"/>
    <property type="molecule type" value="Genomic_DNA"/>
</dbReference>
<gene>
    <name evidence="2" type="ORF">KDL28_01030</name>
</gene>
<sequence length="55" mass="5997">MYERTELADVLDALRDGPPGELPARPRHPHRHDRYAPPGMGRARGGENGIGHEGG</sequence>
<organism evidence="2 3">
    <name type="scientific">Pseudonocardia humida</name>
    <dbReference type="NCBI Taxonomy" id="2800819"/>
    <lineage>
        <taxon>Bacteria</taxon>
        <taxon>Bacillati</taxon>
        <taxon>Actinomycetota</taxon>
        <taxon>Actinomycetes</taxon>
        <taxon>Pseudonocardiales</taxon>
        <taxon>Pseudonocardiaceae</taxon>
        <taxon>Pseudonocardia</taxon>
    </lineage>
</organism>
<dbReference type="Proteomes" id="UP001165283">
    <property type="component" value="Unassembled WGS sequence"/>
</dbReference>
<keyword evidence="3" id="KW-1185">Reference proteome</keyword>
<comment type="caution">
    <text evidence="2">The sequence shown here is derived from an EMBL/GenBank/DDBJ whole genome shotgun (WGS) entry which is preliminary data.</text>
</comment>
<feature type="region of interest" description="Disordered" evidence="1">
    <location>
        <begin position="1"/>
        <end position="55"/>
    </location>
</feature>